<name>A0ABR0NJY1_GOSAR</name>
<dbReference type="SUPFAM" id="SSF56672">
    <property type="entry name" value="DNA/RNA polymerases"/>
    <property type="match status" value="1"/>
</dbReference>
<dbReference type="EMBL" id="JARKNE010000010">
    <property type="protein sequence ID" value="KAK5795313.1"/>
    <property type="molecule type" value="Genomic_DNA"/>
</dbReference>
<accession>A0ABR0NJY1</accession>
<dbReference type="InterPro" id="IPR013103">
    <property type="entry name" value="RVT_2"/>
</dbReference>
<protein>
    <recommendedName>
        <fullName evidence="1">Reverse transcriptase Ty1/copia-type domain-containing protein</fullName>
    </recommendedName>
</protein>
<dbReference type="PANTHER" id="PTHR43383:SF2">
    <property type="entry name" value="AMIDOHYDROLASE 2 FAMILY PROTEIN"/>
    <property type="match status" value="1"/>
</dbReference>
<dbReference type="Pfam" id="PF07727">
    <property type="entry name" value="RVT_2"/>
    <property type="match status" value="1"/>
</dbReference>
<evidence type="ECO:0000313" key="2">
    <source>
        <dbReference type="EMBL" id="KAK5795313.1"/>
    </source>
</evidence>
<evidence type="ECO:0000313" key="3">
    <source>
        <dbReference type="Proteomes" id="UP001358586"/>
    </source>
</evidence>
<dbReference type="PANTHER" id="PTHR43383">
    <property type="entry name" value="NODULIN 6"/>
    <property type="match status" value="1"/>
</dbReference>
<sequence length="234" mass="26135">MQTKSKSGIFKPRLFTSVLTDQEPTSIVEAFQSPAWTAAAHTEYTALLANHTWDLMPLPVGRKTVGCKWIFKIKRNTDGSVARYKGRLVVKGYLQEAGVDFWDTFSPVVKPTTVHVVPALAVSMGWSLCQVDINNAFLNGDLQEEIYMVQPPGFKQLGDNGQQLVCRLKKVLYGLKQAPRAWFHKLKEFLVDTGFVASKADTSLFVSQSGFQLMYVLVYVDDIIVIGNNNQAID</sequence>
<gene>
    <name evidence="2" type="ORF">PVK06_036574</name>
</gene>
<dbReference type="InterPro" id="IPR043502">
    <property type="entry name" value="DNA/RNA_pol_sf"/>
</dbReference>
<reference evidence="2 3" key="1">
    <citation type="submission" date="2023-03" db="EMBL/GenBank/DDBJ databases">
        <title>WGS of Gossypium arboreum.</title>
        <authorList>
            <person name="Yu D."/>
        </authorList>
    </citation>
    <scope>NUCLEOTIDE SEQUENCE [LARGE SCALE GENOMIC DNA]</scope>
    <source>
        <tissue evidence="2">Leaf</tissue>
    </source>
</reference>
<feature type="domain" description="Reverse transcriptase Ty1/copia-type" evidence="1">
    <location>
        <begin position="50"/>
        <end position="233"/>
    </location>
</feature>
<keyword evidence="3" id="KW-1185">Reference proteome</keyword>
<evidence type="ECO:0000259" key="1">
    <source>
        <dbReference type="Pfam" id="PF07727"/>
    </source>
</evidence>
<proteinExistence type="predicted"/>
<dbReference type="Proteomes" id="UP001358586">
    <property type="component" value="Chromosome 10"/>
</dbReference>
<organism evidence="2 3">
    <name type="scientific">Gossypium arboreum</name>
    <name type="common">Tree cotton</name>
    <name type="synonym">Gossypium nanking</name>
    <dbReference type="NCBI Taxonomy" id="29729"/>
    <lineage>
        <taxon>Eukaryota</taxon>
        <taxon>Viridiplantae</taxon>
        <taxon>Streptophyta</taxon>
        <taxon>Embryophyta</taxon>
        <taxon>Tracheophyta</taxon>
        <taxon>Spermatophyta</taxon>
        <taxon>Magnoliopsida</taxon>
        <taxon>eudicotyledons</taxon>
        <taxon>Gunneridae</taxon>
        <taxon>Pentapetalae</taxon>
        <taxon>rosids</taxon>
        <taxon>malvids</taxon>
        <taxon>Malvales</taxon>
        <taxon>Malvaceae</taxon>
        <taxon>Malvoideae</taxon>
        <taxon>Gossypium</taxon>
    </lineage>
</organism>
<comment type="caution">
    <text evidence="2">The sequence shown here is derived from an EMBL/GenBank/DDBJ whole genome shotgun (WGS) entry which is preliminary data.</text>
</comment>